<name>A0AAV4W535_CAEEX</name>
<reference evidence="1 2" key="1">
    <citation type="submission" date="2021-06" db="EMBL/GenBank/DDBJ databases">
        <title>Caerostris extrusa draft genome.</title>
        <authorList>
            <person name="Kono N."/>
            <person name="Arakawa K."/>
        </authorList>
    </citation>
    <scope>NUCLEOTIDE SEQUENCE [LARGE SCALE GENOMIC DNA]</scope>
</reference>
<dbReference type="Proteomes" id="UP001054945">
    <property type="component" value="Unassembled WGS sequence"/>
</dbReference>
<dbReference type="AlphaFoldDB" id="A0AAV4W535"/>
<keyword evidence="2" id="KW-1185">Reference proteome</keyword>
<organism evidence="1 2">
    <name type="scientific">Caerostris extrusa</name>
    <name type="common">Bark spider</name>
    <name type="synonym">Caerostris bankana</name>
    <dbReference type="NCBI Taxonomy" id="172846"/>
    <lineage>
        <taxon>Eukaryota</taxon>
        <taxon>Metazoa</taxon>
        <taxon>Ecdysozoa</taxon>
        <taxon>Arthropoda</taxon>
        <taxon>Chelicerata</taxon>
        <taxon>Arachnida</taxon>
        <taxon>Araneae</taxon>
        <taxon>Araneomorphae</taxon>
        <taxon>Entelegynae</taxon>
        <taxon>Araneoidea</taxon>
        <taxon>Araneidae</taxon>
        <taxon>Caerostris</taxon>
    </lineage>
</organism>
<evidence type="ECO:0000313" key="1">
    <source>
        <dbReference type="EMBL" id="GIY77041.1"/>
    </source>
</evidence>
<dbReference type="EMBL" id="BPLR01015571">
    <property type="protein sequence ID" value="GIY77041.1"/>
    <property type="molecule type" value="Genomic_DNA"/>
</dbReference>
<accession>A0AAV4W535</accession>
<protein>
    <submittedName>
        <fullName evidence="1">Uncharacterized protein</fullName>
    </submittedName>
</protein>
<evidence type="ECO:0000313" key="2">
    <source>
        <dbReference type="Proteomes" id="UP001054945"/>
    </source>
</evidence>
<comment type="caution">
    <text evidence="1">The sequence shown here is derived from an EMBL/GenBank/DDBJ whole genome shotgun (WGS) entry which is preliminary data.</text>
</comment>
<sequence length="137" mass="15811">MEKAFGKCVYAPKRWGMPVRERSEVKRADIATLSEDITLKNSHHQTIQACHCLRIITIWGRASKWPVLMEGTCHSHFRVSGIPCQRVDGKVREGGPKISLSAFHGKHSITWLPKRWDQYPVFRLVSVHCFLLKHGYF</sequence>
<gene>
    <name evidence="1" type="ORF">CEXT_692301</name>
</gene>
<proteinExistence type="predicted"/>